<organism evidence="3 4">
    <name type="scientific">Sphingobacterium bambusae</name>
    <dbReference type="NCBI Taxonomy" id="662858"/>
    <lineage>
        <taxon>Bacteria</taxon>
        <taxon>Pseudomonadati</taxon>
        <taxon>Bacteroidota</taxon>
        <taxon>Sphingobacteriia</taxon>
        <taxon>Sphingobacteriales</taxon>
        <taxon>Sphingobacteriaceae</taxon>
        <taxon>Sphingobacterium</taxon>
    </lineage>
</organism>
<dbReference type="EMBL" id="JBHUPB010000008">
    <property type="protein sequence ID" value="MFD2968421.1"/>
    <property type="molecule type" value="Genomic_DNA"/>
</dbReference>
<gene>
    <name evidence="3" type="ORF">ACFS7Y_13560</name>
</gene>
<feature type="signal peptide" evidence="2">
    <location>
        <begin position="1"/>
        <end position="20"/>
    </location>
</feature>
<evidence type="ECO:0000256" key="1">
    <source>
        <dbReference type="SAM" id="MobiDB-lite"/>
    </source>
</evidence>
<name>A0ABW6BG76_9SPHI</name>
<feature type="region of interest" description="Disordered" evidence="1">
    <location>
        <begin position="80"/>
        <end position="111"/>
    </location>
</feature>
<feature type="compositionally biased region" description="Basic and acidic residues" evidence="1">
    <location>
        <begin position="144"/>
        <end position="158"/>
    </location>
</feature>
<evidence type="ECO:0008006" key="5">
    <source>
        <dbReference type="Google" id="ProtNLM"/>
    </source>
</evidence>
<comment type="caution">
    <text evidence="3">The sequence shown here is derived from an EMBL/GenBank/DDBJ whole genome shotgun (WGS) entry which is preliminary data.</text>
</comment>
<feature type="compositionally biased region" description="Basic and acidic residues" evidence="1">
    <location>
        <begin position="40"/>
        <end position="49"/>
    </location>
</feature>
<feature type="region of interest" description="Disordered" evidence="1">
    <location>
        <begin position="127"/>
        <end position="158"/>
    </location>
</feature>
<protein>
    <recommendedName>
        <fullName evidence="5">DUF4890 domain-containing protein</fullName>
    </recommendedName>
</protein>
<evidence type="ECO:0000313" key="3">
    <source>
        <dbReference type="EMBL" id="MFD2968421.1"/>
    </source>
</evidence>
<sequence length="158" mass="18533">MKKILSLAILFTGISVATFAQDKQQVERPAKQERKHARQERRMENRSPEEMAQMKTDRLDKELKFTDAQRKEVYAIQLDQAKRQHAHRTEMKQLQQKWREEAKGSQDKLSRVLSAEQQSLLKEKFVHARKEKMMRKPGGFKGKSRTEVMPQKEVEAAG</sequence>
<reference evidence="4" key="1">
    <citation type="journal article" date="2019" name="Int. J. Syst. Evol. Microbiol.">
        <title>The Global Catalogue of Microorganisms (GCM) 10K type strain sequencing project: providing services to taxonomists for standard genome sequencing and annotation.</title>
        <authorList>
            <consortium name="The Broad Institute Genomics Platform"/>
            <consortium name="The Broad Institute Genome Sequencing Center for Infectious Disease"/>
            <person name="Wu L."/>
            <person name="Ma J."/>
        </authorList>
    </citation>
    <scope>NUCLEOTIDE SEQUENCE [LARGE SCALE GENOMIC DNA]</scope>
    <source>
        <strain evidence="4">KCTC 22814</strain>
    </source>
</reference>
<feature type="region of interest" description="Disordered" evidence="1">
    <location>
        <begin position="21"/>
        <end position="60"/>
    </location>
</feature>
<proteinExistence type="predicted"/>
<feature type="chain" id="PRO_5045104908" description="DUF4890 domain-containing protein" evidence="2">
    <location>
        <begin position="21"/>
        <end position="158"/>
    </location>
</feature>
<keyword evidence="4" id="KW-1185">Reference proteome</keyword>
<feature type="compositionally biased region" description="Basic and acidic residues" evidence="1">
    <location>
        <begin position="87"/>
        <end position="110"/>
    </location>
</feature>
<evidence type="ECO:0000313" key="4">
    <source>
        <dbReference type="Proteomes" id="UP001597525"/>
    </source>
</evidence>
<dbReference type="Proteomes" id="UP001597525">
    <property type="component" value="Unassembled WGS sequence"/>
</dbReference>
<keyword evidence="2" id="KW-0732">Signal</keyword>
<evidence type="ECO:0000256" key="2">
    <source>
        <dbReference type="SAM" id="SignalP"/>
    </source>
</evidence>
<dbReference type="RefSeq" id="WP_320185593.1">
    <property type="nucleotide sequence ID" value="NZ_CP138332.1"/>
</dbReference>
<accession>A0ABW6BG76</accession>